<evidence type="ECO:0000256" key="1">
    <source>
        <dbReference type="ARBA" id="ARBA00006484"/>
    </source>
</evidence>
<keyword evidence="4" id="KW-1185">Reference proteome</keyword>
<dbReference type="KEGG" id="psw:LK03_21390"/>
<protein>
    <submittedName>
        <fullName evidence="3">Short-chain dehydrogenase</fullName>
    </submittedName>
</protein>
<evidence type="ECO:0000313" key="3">
    <source>
        <dbReference type="EMBL" id="AIR91651.1"/>
    </source>
</evidence>
<dbReference type="SUPFAM" id="SSF51735">
    <property type="entry name" value="NAD(P)-binding Rossmann-fold domains"/>
    <property type="match status" value="1"/>
</dbReference>
<dbReference type="InterPro" id="IPR020904">
    <property type="entry name" value="Sc_DH/Rdtase_CS"/>
</dbReference>
<dbReference type="EMBL" id="CP009455">
    <property type="protein sequence ID" value="AIR91651.1"/>
    <property type="molecule type" value="Genomic_DNA"/>
</dbReference>
<dbReference type="AlphaFoldDB" id="A0A089WSU6"/>
<dbReference type="eggNOG" id="COG4221">
    <property type="taxonomic scope" value="Bacteria"/>
</dbReference>
<evidence type="ECO:0000313" key="4">
    <source>
        <dbReference type="Proteomes" id="UP000029493"/>
    </source>
</evidence>
<dbReference type="PANTHER" id="PTHR44196">
    <property type="entry name" value="DEHYDROGENASE/REDUCTASE SDR FAMILY MEMBER 7B"/>
    <property type="match status" value="1"/>
</dbReference>
<dbReference type="GO" id="GO:0016491">
    <property type="term" value="F:oxidoreductase activity"/>
    <property type="evidence" value="ECO:0007669"/>
    <property type="project" value="UniProtKB-KW"/>
</dbReference>
<gene>
    <name evidence="3" type="ORF">LK03_21390</name>
</gene>
<dbReference type="Proteomes" id="UP000029493">
    <property type="component" value="Chromosome"/>
</dbReference>
<evidence type="ECO:0000256" key="2">
    <source>
        <dbReference type="ARBA" id="ARBA00023002"/>
    </source>
</evidence>
<dbReference type="RefSeq" id="WP_038414452.1">
    <property type="nucleotide sequence ID" value="NZ_CP009455.1"/>
</dbReference>
<name>A0A089WSU6_9PSED</name>
<dbReference type="OrthoDB" id="9808814at2"/>
<dbReference type="Gene3D" id="3.40.50.720">
    <property type="entry name" value="NAD(P)-binding Rossmann-like Domain"/>
    <property type="match status" value="1"/>
</dbReference>
<keyword evidence="2" id="KW-0560">Oxidoreductase</keyword>
<proteinExistence type="inferred from homology"/>
<comment type="similarity">
    <text evidence="1">Belongs to the short-chain dehydrogenases/reductases (SDR) family.</text>
</comment>
<dbReference type="PROSITE" id="PS00061">
    <property type="entry name" value="ADH_SHORT"/>
    <property type="match status" value="1"/>
</dbReference>
<organism evidence="3 4">
    <name type="scientific">Pseudomonas cremoricolorata</name>
    <dbReference type="NCBI Taxonomy" id="157783"/>
    <lineage>
        <taxon>Bacteria</taxon>
        <taxon>Pseudomonadati</taxon>
        <taxon>Pseudomonadota</taxon>
        <taxon>Gammaproteobacteria</taxon>
        <taxon>Pseudomonadales</taxon>
        <taxon>Pseudomonadaceae</taxon>
        <taxon>Pseudomonas</taxon>
    </lineage>
</organism>
<sequence length="258" mass="27679">MSSLASPRCILITGATGGIGGALAPEYAAPGVTLILQGRREDRLQQLAEQCRALGARVLLEALDVRDLDALRSMVRRVSEAERPDLILVGAGLNTAVGSDGSAERWDDSRALLEVNVLAAIATVEAALPAMRARGDGQIALFSSLAGWRGLPVTPTYSASKAAIRVYGEAIRDWLAAEGVKINVILPGYVESKMCFEMPGPKPFLWTADKAARRIRRGLAADKARISFPFPLNLGTWLLGVIPQRLSSMILRGLKYSD</sequence>
<dbReference type="Pfam" id="PF00106">
    <property type="entry name" value="adh_short"/>
    <property type="match status" value="1"/>
</dbReference>
<dbReference type="InterPro" id="IPR036291">
    <property type="entry name" value="NAD(P)-bd_dom_sf"/>
</dbReference>
<dbReference type="STRING" id="157783.LK03_21390"/>
<dbReference type="GO" id="GO:0016020">
    <property type="term" value="C:membrane"/>
    <property type="evidence" value="ECO:0007669"/>
    <property type="project" value="TreeGrafter"/>
</dbReference>
<dbReference type="InterPro" id="IPR002347">
    <property type="entry name" value="SDR_fam"/>
</dbReference>
<dbReference type="PANTHER" id="PTHR44196:SF1">
    <property type="entry name" value="DEHYDROGENASE_REDUCTASE SDR FAMILY MEMBER 7B"/>
    <property type="match status" value="1"/>
</dbReference>
<dbReference type="PRINTS" id="PR00081">
    <property type="entry name" value="GDHRDH"/>
</dbReference>
<reference evidence="3 4" key="1">
    <citation type="submission" date="2014-09" db="EMBL/GenBank/DDBJ databases">
        <authorList>
            <person name="Chan K.-G."/>
        </authorList>
    </citation>
    <scope>NUCLEOTIDE SEQUENCE [LARGE SCALE GENOMIC DNA]</scope>
    <source>
        <strain evidence="3 4">ND07</strain>
    </source>
</reference>
<accession>A0A089WSU6</accession>